<dbReference type="AlphaFoldDB" id="A0A5D9DEF4"/>
<evidence type="ECO:0000313" key="2">
    <source>
        <dbReference type="EMBL" id="TZG41642.1"/>
    </source>
</evidence>
<dbReference type="InterPro" id="IPR041581">
    <property type="entry name" value="Glyoxalase_6"/>
</dbReference>
<comment type="caution">
    <text evidence="2">The sequence shown here is derived from an EMBL/GenBank/DDBJ whole genome shotgun (WGS) entry which is preliminary data.</text>
</comment>
<protein>
    <submittedName>
        <fullName evidence="2">VOC family protein</fullName>
    </submittedName>
</protein>
<accession>A0A5D9DEF4</accession>
<dbReference type="InterPro" id="IPR029068">
    <property type="entry name" value="Glyas_Bleomycin-R_OHBP_Dase"/>
</dbReference>
<dbReference type="Gene3D" id="3.10.180.10">
    <property type="entry name" value="2,3-Dihydroxybiphenyl 1,2-Dioxygenase, domain 1"/>
    <property type="match status" value="1"/>
</dbReference>
<sequence length="128" mass="14249">MTTPHLYFEIQAEAPDRAQHFYRELFGWTFTRVEGLPVDYWRIEANGMQGGLLKRPAATPPDECGTNAFTCSFEVDDIHASAERIASLGGRVALPIFAVPDTCWQGYFIDTEGNTFGLIQVDEGSDLT</sequence>
<dbReference type="SUPFAM" id="SSF54593">
    <property type="entry name" value="Glyoxalase/Bleomycin resistance protein/Dihydroxybiphenyl dioxygenase"/>
    <property type="match status" value="1"/>
</dbReference>
<dbReference type="PROSITE" id="PS51819">
    <property type="entry name" value="VOC"/>
    <property type="match status" value="1"/>
</dbReference>
<dbReference type="OrthoDB" id="8776491at2"/>
<evidence type="ECO:0000259" key="1">
    <source>
        <dbReference type="PROSITE" id="PS51819"/>
    </source>
</evidence>
<dbReference type="Proteomes" id="UP000324260">
    <property type="component" value="Unassembled WGS sequence"/>
</dbReference>
<evidence type="ECO:0000313" key="3">
    <source>
        <dbReference type="Proteomes" id="UP000324260"/>
    </source>
</evidence>
<dbReference type="EMBL" id="VTPU01000001">
    <property type="protein sequence ID" value="TZG41642.1"/>
    <property type="molecule type" value="Genomic_DNA"/>
</dbReference>
<name>A0A5D9DEF4_HALER</name>
<dbReference type="CDD" id="cd07247">
    <property type="entry name" value="SgaA_N_like"/>
    <property type="match status" value="1"/>
</dbReference>
<dbReference type="PANTHER" id="PTHR33993">
    <property type="entry name" value="GLYOXALASE-RELATED"/>
    <property type="match status" value="1"/>
</dbReference>
<dbReference type="InterPro" id="IPR052164">
    <property type="entry name" value="Anthracycline_SecMetBiosynth"/>
</dbReference>
<dbReference type="InterPro" id="IPR037523">
    <property type="entry name" value="VOC_core"/>
</dbReference>
<keyword evidence="3" id="KW-1185">Reference proteome</keyword>
<feature type="domain" description="VOC" evidence="1">
    <location>
        <begin position="4"/>
        <end position="124"/>
    </location>
</feature>
<gene>
    <name evidence="2" type="ORF">FZZ93_01315</name>
</gene>
<reference evidence="2 3" key="1">
    <citation type="submission" date="2019-08" db="EMBL/GenBank/DDBJ databases">
        <title>Draft Genome Sequence of Halomonas eurihalina Isolated from Preserved Hide-surface.</title>
        <authorList>
            <person name="Hussain S.A."/>
            <person name="Xu A."/>
            <person name="Sarker M."/>
            <person name="Sommers C."/>
        </authorList>
    </citation>
    <scope>NUCLEOTIDE SEQUENCE [LARGE SCALE GENOMIC DNA]</scope>
    <source>
        <strain evidence="2 3">MS1</strain>
    </source>
</reference>
<proteinExistence type="predicted"/>
<dbReference type="Pfam" id="PF18029">
    <property type="entry name" value="Glyoxalase_6"/>
    <property type="match status" value="1"/>
</dbReference>
<organism evidence="2 3">
    <name type="scientific">Halomonas eurihalina</name>
    <dbReference type="NCBI Taxonomy" id="42566"/>
    <lineage>
        <taxon>Bacteria</taxon>
        <taxon>Pseudomonadati</taxon>
        <taxon>Pseudomonadota</taxon>
        <taxon>Gammaproteobacteria</taxon>
        <taxon>Oceanospirillales</taxon>
        <taxon>Halomonadaceae</taxon>
        <taxon>Halomonas</taxon>
    </lineage>
</organism>